<dbReference type="InterPro" id="IPR003477">
    <property type="entry name" value="PemK-like"/>
</dbReference>
<dbReference type="InterPro" id="IPR011067">
    <property type="entry name" value="Plasmid_toxin/cell-grow_inhib"/>
</dbReference>
<dbReference type="Pfam" id="PF02452">
    <property type="entry name" value="PemK_toxin"/>
    <property type="match status" value="1"/>
</dbReference>
<dbReference type="OrthoDB" id="9808744at2"/>
<gene>
    <name evidence="3" type="ORF">SAMN05216544_1200</name>
</gene>
<dbReference type="Gene3D" id="2.30.30.110">
    <property type="match status" value="1"/>
</dbReference>
<dbReference type="AlphaFoldDB" id="A0A1G9WGF1"/>
<evidence type="ECO:0000256" key="2">
    <source>
        <dbReference type="ARBA" id="ARBA00022649"/>
    </source>
</evidence>
<evidence type="ECO:0000256" key="1">
    <source>
        <dbReference type="ARBA" id="ARBA00007521"/>
    </source>
</evidence>
<evidence type="ECO:0000313" key="3">
    <source>
        <dbReference type="EMBL" id="SDM83608.1"/>
    </source>
</evidence>
<dbReference type="PANTHER" id="PTHR33988:SF3">
    <property type="entry name" value="ENDORIBONUCLEASE TOXIN CHPB-RELATED"/>
    <property type="match status" value="1"/>
</dbReference>
<keyword evidence="4" id="KW-1185">Reference proteome</keyword>
<name>A0A1G9WGF1_9FIRM</name>
<dbReference type="Proteomes" id="UP000187651">
    <property type="component" value="Unassembled WGS sequence"/>
</dbReference>
<keyword evidence="2" id="KW-1277">Toxin-antitoxin system</keyword>
<protein>
    <submittedName>
        <fullName evidence="3">mRNA interferase MazF</fullName>
    </submittedName>
</protein>
<dbReference type="PANTHER" id="PTHR33988">
    <property type="entry name" value="ENDORIBONUCLEASE MAZF-RELATED"/>
    <property type="match status" value="1"/>
</dbReference>
<dbReference type="SUPFAM" id="SSF50118">
    <property type="entry name" value="Cell growth inhibitor/plasmid maintenance toxic component"/>
    <property type="match status" value="1"/>
</dbReference>
<dbReference type="GO" id="GO:0003677">
    <property type="term" value="F:DNA binding"/>
    <property type="evidence" value="ECO:0007669"/>
    <property type="project" value="InterPro"/>
</dbReference>
<dbReference type="GO" id="GO:0004521">
    <property type="term" value="F:RNA endonuclease activity"/>
    <property type="evidence" value="ECO:0007669"/>
    <property type="project" value="TreeGrafter"/>
</dbReference>
<comment type="similarity">
    <text evidence="1">Belongs to the PemK/MazF family.</text>
</comment>
<dbReference type="GO" id="GO:0006402">
    <property type="term" value="P:mRNA catabolic process"/>
    <property type="evidence" value="ECO:0007669"/>
    <property type="project" value="TreeGrafter"/>
</dbReference>
<proteinExistence type="inferred from homology"/>
<dbReference type="EMBL" id="FNHZ01000003">
    <property type="protein sequence ID" value="SDM83608.1"/>
    <property type="molecule type" value="Genomic_DNA"/>
</dbReference>
<organism evidence="3 4">
    <name type="scientific">Lachnospira pectinoschiza</name>
    <dbReference type="NCBI Taxonomy" id="28052"/>
    <lineage>
        <taxon>Bacteria</taxon>
        <taxon>Bacillati</taxon>
        <taxon>Bacillota</taxon>
        <taxon>Clostridia</taxon>
        <taxon>Lachnospirales</taxon>
        <taxon>Lachnospiraceae</taxon>
        <taxon>Lachnospira</taxon>
    </lineage>
</organism>
<sequence>MYKRGDIIMVNFNPTKGHEQGNFRPALILNDLLLPSDMNVVVPITTKKKSYPLEVELDDRTKTQGVILCFQIRTIDLHAKASHFVERLPDDLLEVCVDYIKRILE</sequence>
<reference evidence="4" key="1">
    <citation type="submission" date="2016-10" db="EMBL/GenBank/DDBJ databases">
        <authorList>
            <person name="Varghese N."/>
            <person name="Submissions S."/>
        </authorList>
    </citation>
    <scope>NUCLEOTIDE SEQUENCE [LARGE SCALE GENOMIC DNA]</scope>
    <source>
        <strain evidence="4">M83</strain>
    </source>
</reference>
<accession>A0A1G9WGF1</accession>
<evidence type="ECO:0000313" key="4">
    <source>
        <dbReference type="Proteomes" id="UP000187651"/>
    </source>
</evidence>
<dbReference type="RefSeq" id="WP_074521377.1">
    <property type="nucleotide sequence ID" value="NZ_FNHZ01000003.1"/>
</dbReference>
<dbReference type="GO" id="GO:0016075">
    <property type="term" value="P:rRNA catabolic process"/>
    <property type="evidence" value="ECO:0007669"/>
    <property type="project" value="TreeGrafter"/>
</dbReference>